<dbReference type="InterPro" id="IPR043502">
    <property type="entry name" value="DNA/RNA_pol_sf"/>
</dbReference>
<organism evidence="2 3">
    <name type="scientific">Paspalum notatum var. saurae</name>
    <dbReference type="NCBI Taxonomy" id="547442"/>
    <lineage>
        <taxon>Eukaryota</taxon>
        <taxon>Viridiplantae</taxon>
        <taxon>Streptophyta</taxon>
        <taxon>Embryophyta</taxon>
        <taxon>Tracheophyta</taxon>
        <taxon>Spermatophyta</taxon>
        <taxon>Magnoliopsida</taxon>
        <taxon>Liliopsida</taxon>
        <taxon>Poales</taxon>
        <taxon>Poaceae</taxon>
        <taxon>PACMAD clade</taxon>
        <taxon>Panicoideae</taxon>
        <taxon>Andropogonodae</taxon>
        <taxon>Paspaleae</taxon>
        <taxon>Paspalinae</taxon>
        <taxon>Paspalum</taxon>
    </lineage>
</organism>
<sequence>MWVTAASMHFEANAAKWLQAYKKSHSLGSGASFCKDVGEKFCADDYHIALTELLALTQTGTVEEYTAAFESLQFEICLHNSKYYDLFFVSKYIAGLRDGIGDTMESQLPPTVDKAVAYCKNSTTRAPYDAILGYKLISLCNVIGQIWFDLDSLLIKHDLSSLEQPFTKEEIDSVVAHLPSFKSPGPDGNLCLQSINGSYITLLPKCPAPNKVSDYRPISLLNCSIKLITKLLANRLQRVIQPLIHKNQYGFIQSRTIQDCLAWAFEYLHICHHSKKELVILKLDFEKAFDKVEHQEMLELMKAKGFGQKWLHWMSLVMNSGTSLVLLNGIPRKTFHCRRGVRQGDPLSPLLFVIAADLLQTIPNKARELGLIALPIPLNHTSDFPVLQYVDDTLIIMEGMPNNSSVGLKVNFAKSCMTPINLTDEKFLILSNTFGCSQGTLPFTYLGLPLGLTKPKAERLEIVNSVLTSQASFAIATFSLPETALQQINKYRKHCLWRGADMNDRTLPKAAWPLVCSRKESGGLGVTRLKTQNEALQMKFLHKFFNRIDIPWVHLIWEKYYSSGSLPKIKSKGSFWWRDVLKLLDKFKGMARPIIGNGNSCYFWDDLWSSNVLAAMFPELHSFAKNKNLSLQGFLSHEDSASLFHLPLSVQAYQQFLELPSLLQVVSLQDDSDTWTYIWGNTQYSTKKAYVHLSGYRSVHPAFKWLWDSSCQNKHKVFFWLLLVDRLSTREILRRKSMHLPSYNCVLCHFGIEESLTHLFLFCDFSKQCWGLLGLSIEHHRSVFQNFQRFKVMLGKNCCDDLDLDSVTETEQDLRCDRGRKPYLYVVGPDHACYIMRGKGLAHEATFIVHTLPHKCATDLALPLSG</sequence>
<dbReference type="CDD" id="cd01650">
    <property type="entry name" value="RT_nLTR_like"/>
    <property type="match status" value="1"/>
</dbReference>
<dbReference type="EMBL" id="CP144754">
    <property type="protein sequence ID" value="WVZ97553.1"/>
    <property type="molecule type" value="Genomic_DNA"/>
</dbReference>
<dbReference type="Pfam" id="PF13966">
    <property type="entry name" value="zf-RVT"/>
    <property type="match status" value="1"/>
</dbReference>
<dbReference type="InterPro" id="IPR000477">
    <property type="entry name" value="RT_dom"/>
</dbReference>
<protein>
    <recommendedName>
        <fullName evidence="1">Reverse transcriptase domain-containing protein</fullName>
    </recommendedName>
</protein>
<evidence type="ECO:0000313" key="2">
    <source>
        <dbReference type="EMBL" id="WVZ97553.1"/>
    </source>
</evidence>
<dbReference type="Pfam" id="PF00078">
    <property type="entry name" value="RVT_1"/>
    <property type="match status" value="1"/>
</dbReference>
<name>A0AAQ3UU61_PASNO</name>
<keyword evidence="3" id="KW-1185">Reference proteome</keyword>
<dbReference type="SUPFAM" id="SSF56672">
    <property type="entry name" value="DNA/RNA polymerases"/>
    <property type="match status" value="1"/>
</dbReference>
<proteinExistence type="predicted"/>
<dbReference type="PROSITE" id="PS50878">
    <property type="entry name" value="RT_POL"/>
    <property type="match status" value="1"/>
</dbReference>
<feature type="domain" description="Reverse transcriptase" evidence="1">
    <location>
        <begin position="209"/>
        <end position="450"/>
    </location>
</feature>
<accession>A0AAQ3UU61</accession>
<dbReference type="AlphaFoldDB" id="A0AAQ3UU61"/>
<evidence type="ECO:0000259" key="1">
    <source>
        <dbReference type="PROSITE" id="PS50878"/>
    </source>
</evidence>
<dbReference type="InterPro" id="IPR026960">
    <property type="entry name" value="RVT-Znf"/>
</dbReference>
<evidence type="ECO:0000313" key="3">
    <source>
        <dbReference type="Proteomes" id="UP001341281"/>
    </source>
</evidence>
<dbReference type="PANTHER" id="PTHR19446">
    <property type="entry name" value="REVERSE TRANSCRIPTASES"/>
    <property type="match status" value="1"/>
</dbReference>
<dbReference type="Proteomes" id="UP001341281">
    <property type="component" value="Chromosome 10"/>
</dbReference>
<reference evidence="2 3" key="1">
    <citation type="submission" date="2024-02" db="EMBL/GenBank/DDBJ databases">
        <title>High-quality chromosome-scale genome assembly of Pensacola bahiagrass (Paspalum notatum Flugge var. saurae).</title>
        <authorList>
            <person name="Vega J.M."/>
            <person name="Podio M."/>
            <person name="Orjuela J."/>
            <person name="Siena L.A."/>
            <person name="Pessino S.C."/>
            <person name="Combes M.C."/>
            <person name="Mariac C."/>
            <person name="Albertini E."/>
            <person name="Pupilli F."/>
            <person name="Ortiz J.P.A."/>
            <person name="Leblanc O."/>
        </authorList>
    </citation>
    <scope>NUCLEOTIDE SEQUENCE [LARGE SCALE GENOMIC DNA]</scope>
    <source>
        <strain evidence="2">R1</strain>
        <tissue evidence="2">Leaf</tissue>
    </source>
</reference>
<gene>
    <name evidence="2" type="ORF">U9M48_043079</name>
</gene>